<evidence type="ECO:0000256" key="13">
    <source>
        <dbReference type="SAM" id="SignalP"/>
    </source>
</evidence>
<evidence type="ECO:0000256" key="8">
    <source>
        <dbReference type="ARBA" id="ARBA00023077"/>
    </source>
</evidence>
<comment type="similarity">
    <text evidence="11 12">Belongs to the TonB-dependent receptor family.</text>
</comment>
<evidence type="ECO:0000256" key="2">
    <source>
        <dbReference type="ARBA" id="ARBA00022448"/>
    </source>
</evidence>
<dbReference type="InterPro" id="IPR036942">
    <property type="entry name" value="Beta-barrel_TonB_sf"/>
</dbReference>
<dbReference type="GO" id="GO:0006826">
    <property type="term" value="P:iron ion transport"/>
    <property type="evidence" value="ECO:0007669"/>
    <property type="project" value="UniProtKB-KW"/>
</dbReference>
<evidence type="ECO:0000256" key="12">
    <source>
        <dbReference type="RuleBase" id="RU003357"/>
    </source>
</evidence>
<evidence type="ECO:0000256" key="9">
    <source>
        <dbReference type="ARBA" id="ARBA00023136"/>
    </source>
</evidence>
<evidence type="ECO:0000259" key="14">
    <source>
        <dbReference type="Pfam" id="PF00593"/>
    </source>
</evidence>
<evidence type="ECO:0000256" key="1">
    <source>
        <dbReference type="ARBA" id="ARBA00004571"/>
    </source>
</evidence>
<keyword evidence="10 11" id="KW-0998">Cell outer membrane</keyword>
<keyword evidence="7" id="KW-0406">Ion transport</keyword>
<dbReference type="Proteomes" id="UP000276254">
    <property type="component" value="Chromosome"/>
</dbReference>
<proteinExistence type="inferred from homology"/>
<feature type="domain" description="TonB-dependent receptor plug" evidence="15">
    <location>
        <begin position="65"/>
        <end position="174"/>
    </location>
</feature>
<dbReference type="PANTHER" id="PTHR32552:SF81">
    <property type="entry name" value="TONB-DEPENDENT OUTER MEMBRANE RECEPTOR"/>
    <property type="match status" value="1"/>
</dbReference>
<accession>A0A494TPF2</accession>
<sequence>MIFTAPGTRALQTFCAIFLSTVSAVCHASPNGEPIAPSEQDRDVSARSGQVADIVVTARRVNESLQRVPIAVTGFDATTIRAMQIQNFGDVGKMVPNLEAQRQFGSASAPQFYLRGISTGSLKFETDAGIGLYIDGVYLGRPAGAAFDLADIERIEVMRGPQATLFGRNSTGGAINFVTSAPRGELRIDGEGTLGNYDRRRGRISVDLPAWGPLSARVSYLHNENKGYVRNLTPGRTFNFAEPFGTIRSAGTFGAENTDAVAVALRLDLTHVVIDYRFDYSDKVSTQLGQQLIGFNPGFASTAGAIYGAPGAVVVGPSTTRLDALALDMTSPSHLRIQGHSLTARYDISDAVSVKSITGFRKMDEFVGGNDIDGGALVDPFTNTGQAFTPISSVEDRHQRQWTQELQLIGKTGGFNWIVGAFYFDERGRDNNPVFVGALFPSGTYTPGAGNPNLFGVPTDYFVGSNSSVHNRSYAGYAHAGLDIGEHIELAGGVRYTKDKRQETVLAAGLIGLTFPPSSFRATSDHWDFDATATYKFSPLVRAYARFATGYLSGGVLNGISFKPETANSYEIGLKGDLLNRTLRLNASLFRMDRKNVQTIFFCSDPTLSVCNLPTGPVFGTVLIPLASARSQGFELEMTAVPTAGMTFGANFGYLDDKLSQSLGPRQSLAPRYTTGVFGQYDLPAFNSGAYLSARVDGNFKDKRNSDPVPLSTTSALTELPSRFDLNARLSLIDLPVAGSKVRISGWVQNLTNNRKLEFARDLSTAVIGVFQVPRTYGVDLGFRF</sequence>
<dbReference type="PROSITE" id="PS52016">
    <property type="entry name" value="TONB_DEPENDENT_REC_3"/>
    <property type="match status" value="1"/>
</dbReference>
<dbReference type="Gene3D" id="2.40.170.20">
    <property type="entry name" value="TonB-dependent receptor, beta-barrel domain"/>
    <property type="match status" value="1"/>
</dbReference>
<dbReference type="InterPro" id="IPR000531">
    <property type="entry name" value="Beta-barrel_TonB"/>
</dbReference>
<evidence type="ECO:0000256" key="11">
    <source>
        <dbReference type="PROSITE-ProRule" id="PRU01360"/>
    </source>
</evidence>
<organism evidence="16 17">
    <name type="scientific">Sphingomonas paeninsulae</name>
    <dbReference type="NCBI Taxonomy" id="2319844"/>
    <lineage>
        <taxon>Bacteria</taxon>
        <taxon>Pseudomonadati</taxon>
        <taxon>Pseudomonadota</taxon>
        <taxon>Alphaproteobacteria</taxon>
        <taxon>Sphingomonadales</taxon>
        <taxon>Sphingomonadaceae</taxon>
        <taxon>Sphingomonas</taxon>
    </lineage>
</organism>
<keyword evidence="6" id="KW-0408">Iron</keyword>
<name>A0A494TPF2_SPHPE</name>
<evidence type="ECO:0000256" key="5">
    <source>
        <dbReference type="ARBA" id="ARBA00022692"/>
    </source>
</evidence>
<dbReference type="KEGG" id="spha:D3Y57_19630"/>
<evidence type="ECO:0000256" key="3">
    <source>
        <dbReference type="ARBA" id="ARBA00022452"/>
    </source>
</evidence>
<evidence type="ECO:0000313" key="16">
    <source>
        <dbReference type="EMBL" id="AYJ87731.1"/>
    </source>
</evidence>
<keyword evidence="8 12" id="KW-0798">TonB box</keyword>
<gene>
    <name evidence="16" type="ORF">D3Y57_19630</name>
</gene>
<dbReference type="InterPro" id="IPR039426">
    <property type="entry name" value="TonB-dep_rcpt-like"/>
</dbReference>
<comment type="subcellular location">
    <subcellularLocation>
        <location evidence="1 11">Cell outer membrane</location>
        <topology evidence="1 11">Multi-pass membrane protein</topology>
    </subcellularLocation>
</comment>
<keyword evidence="17" id="KW-1185">Reference proteome</keyword>
<dbReference type="EMBL" id="CP032829">
    <property type="protein sequence ID" value="AYJ87731.1"/>
    <property type="molecule type" value="Genomic_DNA"/>
</dbReference>
<evidence type="ECO:0000256" key="7">
    <source>
        <dbReference type="ARBA" id="ARBA00023065"/>
    </source>
</evidence>
<reference evidence="16 17" key="1">
    <citation type="submission" date="2018-09" db="EMBL/GenBank/DDBJ databases">
        <title>Sphingomonas peninsula sp. nov., isolated from fildes peninsula, Antarctic soil.</title>
        <authorList>
            <person name="Yingchao G."/>
        </authorList>
    </citation>
    <scope>NUCLEOTIDE SEQUENCE [LARGE SCALE GENOMIC DNA]</scope>
    <source>
        <strain evidence="16 17">YZ-8</strain>
    </source>
</reference>
<keyword evidence="3 11" id="KW-1134">Transmembrane beta strand</keyword>
<dbReference type="GO" id="GO:0009279">
    <property type="term" value="C:cell outer membrane"/>
    <property type="evidence" value="ECO:0007669"/>
    <property type="project" value="UniProtKB-SubCell"/>
</dbReference>
<dbReference type="Pfam" id="PF07715">
    <property type="entry name" value="Plug"/>
    <property type="match status" value="1"/>
</dbReference>
<dbReference type="Pfam" id="PF00593">
    <property type="entry name" value="TonB_dep_Rec_b-barrel"/>
    <property type="match status" value="1"/>
</dbReference>
<evidence type="ECO:0000259" key="15">
    <source>
        <dbReference type="Pfam" id="PF07715"/>
    </source>
</evidence>
<dbReference type="PANTHER" id="PTHR32552">
    <property type="entry name" value="FERRICHROME IRON RECEPTOR-RELATED"/>
    <property type="match status" value="1"/>
</dbReference>
<evidence type="ECO:0000256" key="4">
    <source>
        <dbReference type="ARBA" id="ARBA00022496"/>
    </source>
</evidence>
<feature type="chain" id="PRO_5019811769" evidence="13">
    <location>
        <begin position="29"/>
        <end position="785"/>
    </location>
</feature>
<dbReference type="InterPro" id="IPR012910">
    <property type="entry name" value="Plug_dom"/>
</dbReference>
<feature type="domain" description="TonB-dependent receptor-like beta-barrel" evidence="14">
    <location>
        <begin position="307"/>
        <end position="751"/>
    </location>
</feature>
<evidence type="ECO:0000313" key="17">
    <source>
        <dbReference type="Proteomes" id="UP000276254"/>
    </source>
</evidence>
<keyword evidence="16" id="KW-0675">Receptor</keyword>
<keyword evidence="13" id="KW-0732">Signal</keyword>
<dbReference type="AlphaFoldDB" id="A0A494TPF2"/>
<protein>
    <submittedName>
        <fullName evidence="16">TonB-dependent receptor</fullName>
    </submittedName>
</protein>
<dbReference type="OrthoDB" id="7518525at2"/>
<keyword evidence="5 11" id="KW-0812">Transmembrane</keyword>
<evidence type="ECO:0000256" key="10">
    <source>
        <dbReference type="ARBA" id="ARBA00023237"/>
    </source>
</evidence>
<evidence type="ECO:0000256" key="6">
    <source>
        <dbReference type="ARBA" id="ARBA00023004"/>
    </source>
</evidence>
<dbReference type="RefSeq" id="WP_121155407.1">
    <property type="nucleotide sequence ID" value="NZ_CP032829.1"/>
</dbReference>
<keyword evidence="9 11" id="KW-0472">Membrane</keyword>
<keyword evidence="2 11" id="KW-0813">Transport</keyword>
<keyword evidence="4" id="KW-0410">Iron transport</keyword>
<dbReference type="SUPFAM" id="SSF56935">
    <property type="entry name" value="Porins"/>
    <property type="match status" value="1"/>
</dbReference>
<feature type="signal peptide" evidence="13">
    <location>
        <begin position="1"/>
        <end position="28"/>
    </location>
</feature>